<feature type="transmembrane region" description="Helical" evidence="1">
    <location>
        <begin position="71"/>
        <end position="91"/>
    </location>
</feature>
<keyword evidence="1" id="KW-0812">Transmembrane</keyword>
<dbReference type="EMBL" id="AUZM01000170">
    <property type="protein sequence ID" value="ERT03877.1"/>
    <property type="molecule type" value="Genomic_DNA"/>
</dbReference>
<reference evidence="3 5" key="1">
    <citation type="journal article" date="2013" name="Front. Microbiol.">
        <title>Comparative genomic analyses of the cyanobacterium, Lyngbya aestuarii BL J, a powerful hydrogen producer.</title>
        <authorList>
            <person name="Kothari A."/>
            <person name="Vaughn M."/>
            <person name="Garcia-Pichel F."/>
        </authorList>
    </citation>
    <scope>NUCLEOTIDE SEQUENCE [LARGE SCALE GENOMIC DNA]</scope>
    <source>
        <strain evidence="3 5">BL J</strain>
    </source>
</reference>
<organism evidence="3 5">
    <name type="scientific">Lyngbya aestuarii BL J</name>
    <dbReference type="NCBI Taxonomy" id="1348334"/>
    <lineage>
        <taxon>Bacteria</taxon>
        <taxon>Bacillati</taxon>
        <taxon>Cyanobacteriota</taxon>
        <taxon>Cyanophyceae</taxon>
        <taxon>Oscillatoriophycideae</taxon>
        <taxon>Oscillatoriales</taxon>
        <taxon>Microcoleaceae</taxon>
        <taxon>Lyngbya</taxon>
    </lineage>
</organism>
<dbReference type="EMBL" id="AUZM01000050">
    <property type="protein sequence ID" value="ERT05733.1"/>
    <property type="molecule type" value="Genomic_DNA"/>
</dbReference>
<evidence type="ECO:0000313" key="2">
    <source>
        <dbReference type="EMBL" id="ERT03877.1"/>
    </source>
</evidence>
<dbReference type="EMBL" id="AUZM01000045">
    <property type="protein sequence ID" value="ERT05954.1"/>
    <property type="molecule type" value="Genomic_DNA"/>
</dbReference>
<name>U7QD12_9CYAN</name>
<proteinExistence type="predicted"/>
<evidence type="ECO:0000313" key="4">
    <source>
        <dbReference type="EMBL" id="ERT05954.1"/>
    </source>
</evidence>
<dbReference type="InterPro" id="IPR018719">
    <property type="entry name" value="DUF2243_membrane"/>
</dbReference>
<dbReference type="Pfam" id="PF10002">
    <property type="entry name" value="DUF2243"/>
    <property type="match status" value="1"/>
</dbReference>
<keyword evidence="1" id="KW-0472">Membrane</keyword>
<evidence type="ECO:0000313" key="3">
    <source>
        <dbReference type="EMBL" id="ERT05733.1"/>
    </source>
</evidence>
<comment type="caution">
    <text evidence="3">The sequence shown here is derived from an EMBL/GenBank/DDBJ whole genome shotgun (WGS) entry which is preliminary data.</text>
</comment>
<evidence type="ECO:0000256" key="1">
    <source>
        <dbReference type="SAM" id="Phobius"/>
    </source>
</evidence>
<dbReference type="Proteomes" id="UP000017127">
    <property type="component" value="Unassembled WGS sequence"/>
</dbReference>
<feature type="transmembrane region" description="Helical" evidence="1">
    <location>
        <begin position="103"/>
        <end position="126"/>
    </location>
</feature>
<evidence type="ECO:0008006" key="6">
    <source>
        <dbReference type="Google" id="ProtNLM"/>
    </source>
</evidence>
<feature type="transmembrane region" description="Helical" evidence="1">
    <location>
        <begin position="20"/>
        <end position="44"/>
    </location>
</feature>
<gene>
    <name evidence="4" type="ORF">M595_4109</name>
    <name evidence="3" type="ORF">M595_4341</name>
    <name evidence="2" type="ORF">M595_6182</name>
</gene>
<keyword evidence="5" id="KW-1185">Reference proteome</keyword>
<evidence type="ECO:0000313" key="5">
    <source>
        <dbReference type="Proteomes" id="UP000017127"/>
    </source>
</evidence>
<dbReference type="OrthoDB" id="5190099at2"/>
<dbReference type="AlphaFoldDB" id="U7QD12"/>
<keyword evidence="1" id="KW-1133">Transmembrane helix</keyword>
<dbReference type="PATRIC" id="fig|1348334.3.peg.3975"/>
<feature type="transmembrane region" description="Helical" evidence="1">
    <location>
        <begin position="138"/>
        <end position="159"/>
    </location>
</feature>
<protein>
    <recommendedName>
        <fullName evidence="6">DUF2243 domain-containing protein</fullName>
    </recommendedName>
</protein>
<dbReference type="RefSeq" id="WP_023067806.1">
    <property type="nucleotide sequence ID" value="NZ_AUZM01000045.1"/>
</dbReference>
<sequence length="163" mass="18056">MTNETSKQNLDSTTSESKMLIFASFLLGFGLGGFIDGIVLHQLWQWHHMIANLVPTNTLAGLETNTVADGVFNAGMFTITVAGLGLLWKSIKQNPSFSLSTRAFIGWNLIGWGGFNLFDSVVFHAILRLHHIRQVPNFIIYDISFFLIGGFLILAGIVLTRKN</sequence>
<accession>U7QD12</accession>